<dbReference type="RefSeq" id="XP_016585807.1">
    <property type="nucleotide sequence ID" value="XM_016736948.1"/>
</dbReference>
<dbReference type="GeneID" id="27672225"/>
<dbReference type="AlphaFoldDB" id="A0A0F2M4M2"/>
<evidence type="ECO:0000313" key="2">
    <source>
        <dbReference type="EMBL" id="KJR83131.1"/>
    </source>
</evidence>
<name>A0A0F2M4M2_SPOSC</name>
<feature type="region of interest" description="Disordered" evidence="1">
    <location>
        <begin position="1"/>
        <end position="42"/>
    </location>
</feature>
<dbReference type="KEGG" id="ssck:SPSK_10605"/>
<dbReference type="EMBL" id="AXCR01000010">
    <property type="protein sequence ID" value="KJR83131.1"/>
    <property type="molecule type" value="Genomic_DNA"/>
</dbReference>
<evidence type="ECO:0000313" key="3">
    <source>
        <dbReference type="Proteomes" id="UP000033710"/>
    </source>
</evidence>
<organism evidence="2 3">
    <name type="scientific">Sporothrix schenckii 1099-18</name>
    <dbReference type="NCBI Taxonomy" id="1397361"/>
    <lineage>
        <taxon>Eukaryota</taxon>
        <taxon>Fungi</taxon>
        <taxon>Dikarya</taxon>
        <taxon>Ascomycota</taxon>
        <taxon>Pezizomycotina</taxon>
        <taxon>Sordariomycetes</taxon>
        <taxon>Sordariomycetidae</taxon>
        <taxon>Ophiostomatales</taxon>
        <taxon>Ophiostomataceae</taxon>
        <taxon>Sporothrix</taxon>
    </lineage>
</organism>
<comment type="caution">
    <text evidence="2">The sequence shown here is derived from an EMBL/GenBank/DDBJ whole genome shotgun (WGS) entry which is preliminary data.</text>
</comment>
<evidence type="ECO:0000256" key="1">
    <source>
        <dbReference type="SAM" id="MobiDB-lite"/>
    </source>
</evidence>
<proteinExistence type="predicted"/>
<sequence length="75" mass="8166">MRAGTVQELDGANMGRWEEESKSNATVDICDEPTPTADPDFAQHAGKQTFIRADVHTQGTPIPSRLANARGPWLC</sequence>
<protein>
    <submittedName>
        <fullName evidence="2">Uncharacterized protein</fullName>
    </submittedName>
</protein>
<dbReference type="VEuPathDB" id="FungiDB:SPSK_10605"/>
<reference evidence="2 3" key="1">
    <citation type="journal article" date="2014" name="BMC Genomics">
        <title>Comparative genomics of the major fungal agents of human and animal Sporotrichosis: Sporothrix schenckii and Sporothrix brasiliensis.</title>
        <authorList>
            <person name="Teixeira M.M."/>
            <person name="de Almeida L.G."/>
            <person name="Kubitschek-Barreira P."/>
            <person name="Alves F.L."/>
            <person name="Kioshima E.S."/>
            <person name="Abadio A.K."/>
            <person name="Fernandes L."/>
            <person name="Derengowski L.S."/>
            <person name="Ferreira K.S."/>
            <person name="Souza R.C."/>
            <person name="Ruiz J.C."/>
            <person name="de Andrade N.C."/>
            <person name="Paes H.C."/>
            <person name="Nicola A.M."/>
            <person name="Albuquerque P."/>
            <person name="Gerber A.L."/>
            <person name="Martins V.P."/>
            <person name="Peconick L.D."/>
            <person name="Neto A.V."/>
            <person name="Chaucanez C.B."/>
            <person name="Silva P.A."/>
            <person name="Cunha O.L."/>
            <person name="de Oliveira F.F."/>
            <person name="dos Santos T.C."/>
            <person name="Barros A.L."/>
            <person name="Soares M.A."/>
            <person name="de Oliveira L.M."/>
            <person name="Marini M.M."/>
            <person name="Villalobos-Duno H."/>
            <person name="Cunha M.M."/>
            <person name="de Hoog S."/>
            <person name="da Silveira J.F."/>
            <person name="Henrissat B."/>
            <person name="Nino-Vega G.A."/>
            <person name="Cisalpino P.S."/>
            <person name="Mora-Montes H.M."/>
            <person name="Almeida S.R."/>
            <person name="Stajich J.E."/>
            <person name="Lopes-Bezerra L.M."/>
            <person name="Vasconcelos A.T."/>
            <person name="Felipe M.S."/>
        </authorList>
    </citation>
    <scope>NUCLEOTIDE SEQUENCE [LARGE SCALE GENOMIC DNA]</scope>
    <source>
        <strain evidence="2 3">1099-18</strain>
    </source>
</reference>
<gene>
    <name evidence="2" type="ORF">SPSK_10605</name>
</gene>
<dbReference type="Proteomes" id="UP000033710">
    <property type="component" value="Unassembled WGS sequence"/>
</dbReference>
<reference evidence="2 3" key="2">
    <citation type="journal article" date="2015" name="Eukaryot. Cell">
        <title>Asexual propagation of a virulent clone complex in a human and feline outbreak of sporotrichosis.</title>
        <authorList>
            <person name="Teixeira Mde M."/>
            <person name="Rodrigues A.M."/>
            <person name="Tsui C.K."/>
            <person name="de Almeida L.G."/>
            <person name="Van Diepeningen A.D."/>
            <person name="van den Ende B.G."/>
            <person name="Fernandes G.F."/>
            <person name="Kano R."/>
            <person name="Hamelin R.C."/>
            <person name="Lopes-Bezerra L.M."/>
            <person name="Vasconcelos A.T."/>
            <person name="de Hoog S."/>
            <person name="de Camargo Z.P."/>
            <person name="Felipe M.S."/>
        </authorList>
    </citation>
    <scope>NUCLEOTIDE SEQUENCE [LARGE SCALE GENOMIC DNA]</scope>
    <source>
        <strain evidence="2 3">1099-18</strain>
    </source>
</reference>
<accession>A0A0F2M4M2</accession>